<sequence length="800" mass="89737">MLRMSLIALALLSGCQSTEGVRQQHTAQQSEQVSQPIPSPAQMRVDIDVAGRVSTLNHIDITYIGKQIPRTYSEGKITNSRGYNWWVSKHFALKSDLSEDKVRLYLELLEMSYPHYVELFGMAPANIDKQRIAVVYGSSRERVREAMLDDGFLRGVHKTAGGETMYYNRAGYSFPSHRHHHQRYIVIHETMHAFHMALNGHSTWAPNWITEGMADAIASHTYDSDKKQLRVMVFDRAPMNYQSLGLTQYYENAQPSFEQINDDPQLHRGLNFFIVHFLLSDPLRYQYFKRYLRTLMALNPDSDATLPTANKLLKRTFADWPQLERDFAQFVKSAQPSFNIVRGPWEQNGAGYWLRSNDDKNLQRLDITPTDDATHPVLDFPAPDPHPAINPLNKESFSALLSLQPEQRTRGDIGIGLLTKLSKDSLAQRAGLTEKADFTQDQMLQVLLTDGTRLSVIDTTSGTTQEVALTPSILNSLEQTLQLGINLRNTGSGLEIELKSAGNTQTVTFTLPDNVLNAINFQHVALLGRNMNHTVTPYLYGHTYKVPELELATANPWYFAGANLAHRAFNTCVAFSAQLPNCMATLATHLAKQTDQSLHGALSTNLQSMLESWQQQLSDDALYSLSGIELALRFDGDDPFISAHNPSQQTGEVKLQSGKAYSLPPGRHKLPLSVSQNQADYTLSWQGLTQTGQITLENQRFDGVYLSAQLSKGNSDLEISLTGPYSGDTHGKLSVQFLPYQSPAAQPALWEQDISISPYEKKHWQPHLRQSEELKNGVLKIVAVLDVDGEPIKLVESFKL</sequence>
<dbReference type="AlphaFoldDB" id="A0A0F4QI50"/>
<evidence type="ECO:0000313" key="2">
    <source>
        <dbReference type="Proteomes" id="UP000033452"/>
    </source>
</evidence>
<dbReference type="Proteomes" id="UP000033452">
    <property type="component" value="Unassembled WGS sequence"/>
</dbReference>
<keyword evidence="2" id="KW-1185">Reference proteome</keyword>
<organism evidence="1 2">
    <name type="scientific">Pseudoalteromonas rubra</name>
    <dbReference type="NCBI Taxonomy" id="43658"/>
    <lineage>
        <taxon>Bacteria</taxon>
        <taxon>Pseudomonadati</taxon>
        <taxon>Pseudomonadota</taxon>
        <taxon>Gammaproteobacteria</taxon>
        <taxon>Alteromonadales</taxon>
        <taxon>Pseudoalteromonadaceae</taxon>
        <taxon>Pseudoalteromonas</taxon>
    </lineage>
</organism>
<name>A0A0F4QI50_9GAMM</name>
<gene>
    <name evidence="1" type="ORF">TW77_15905</name>
</gene>
<proteinExistence type="predicted"/>
<dbReference type="PATRIC" id="fig|43658.5.peg.3361"/>
<dbReference type="OrthoDB" id="6295546at2"/>
<dbReference type="EMBL" id="JXYA01000038">
    <property type="protein sequence ID" value="KJZ07403.1"/>
    <property type="molecule type" value="Genomic_DNA"/>
</dbReference>
<comment type="caution">
    <text evidence="1">The sequence shown here is derived from an EMBL/GenBank/DDBJ whole genome shotgun (WGS) entry which is preliminary data.</text>
</comment>
<evidence type="ECO:0000313" key="1">
    <source>
        <dbReference type="EMBL" id="KJZ07403.1"/>
    </source>
</evidence>
<accession>A0A0F4QI50</accession>
<reference evidence="1 2" key="1">
    <citation type="journal article" date="2015" name="BMC Genomics">
        <title>Genome mining reveals unlocked bioactive potential of marine Gram-negative bacteria.</title>
        <authorList>
            <person name="Machado H."/>
            <person name="Sonnenschein E.C."/>
            <person name="Melchiorsen J."/>
            <person name="Gram L."/>
        </authorList>
    </citation>
    <scope>NUCLEOTIDE SEQUENCE [LARGE SCALE GENOMIC DNA]</scope>
    <source>
        <strain evidence="1 2">S2471</strain>
    </source>
</reference>
<protein>
    <submittedName>
        <fullName evidence="1">Uncharacterized protein</fullName>
    </submittedName>
</protein>
<dbReference type="PROSITE" id="PS51257">
    <property type="entry name" value="PROKAR_LIPOPROTEIN"/>
    <property type="match status" value="1"/>
</dbReference>
<dbReference type="RefSeq" id="WP_046005965.1">
    <property type="nucleotide sequence ID" value="NZ_JXYA01000038.1"/>
</dbReference>